<organism evidence="1 2">
    <name type="scientific">Basidiobolus ranarum</name>
    <dbReference type="NCBI Taxonomy" id="34480"/>
    <lineage>
        <taxon>Eukaryota</taxon>
        <taxon>Fungi</taxon>
        <taxon>Fungi incertae sedis</taxon>
        <taxon>Zoopagomycota</taxon>
        <taxon>Entomophthoromycotina</taxon>
        <taxon>Basidiobolomycetes</taxon>
        <taxon>Basidiobolales</taxon>
        <taxon>Basidiobolaceae</taxon>
        <taxon>Basidiobolus</taxon>
    </lineage>
</organism>
<evidence type="ECO:0000313" key="2">
    <source>
        <dbReference type="Proteomes" id="UP001479436"/>
    </source>
</evidence>
<gene>
    <name evidence="1" type="ORF">K7432_009650</name>
</gene>
<proteinExistence type="predicted"/>
<dbReference type="Proteomes" id="UP001479436">
    <property type="component" value="Unassembled WGS sequence"/>
</dbReference>
<name>A0ABR2VWR3_9FUNG</name>
<keyword evidence="2" id="KW-1185">Reference proteome</keyword>
<sequence length="165" mass="19107">MLKFFKSKKSPKYNGNTDGLRDNINAIVDTMDQVTLFGIVDSRYPSDPMKEAYNERVWRESCNSSKFDISAFPDDVSLRSFSKRSSIVSSSSSSSTSVSSSSSEENTIRLKNGFQLILTRNEKKNRVEVRVYRDGRFLKRREIVYHLTLAQKYQKIIDQQLQLQR</sequence>
<protein>
    <submittedName>
        <fullName evidence="1">Uncharacterized protein</fullName>
    </submittedName>
</protein>
<reference evidence="1 2" key="1">
    <citation type="submission" date="2023-04" db="EMBL/GenBank/DDBJ databases">
        <title>Genome of Basidiobolus ranarum AG-B5.</title>
        <authorList>
            <person name="Stajich J.E."/>
            <person name="Carter-House D."/>
            <person name="Gryganskyi A."/>
        </authorList>
    </citation>
    <scope>NUCLEOTIDE SEQUENCE [LARGE SCALE GENOMIC DNA]</scope>
    <source>
        <strain evidence="1 2">AG-B5</strain>
    </source>
</reference>
<evidence type="ECO:0000313" key="1">
    <source>
        <dbReference type="EMBL" id="KAK9708430.1"/>
    </source>
</evidence>
<accession>A0ABR2VWR3</accession>
<comment type="caution">
    <text evidence="1">The sequence shown here is derived from an EMBL/GenBank/DDBJ whole genome shotgun (WGS) entry which is preliminary data.</text>
</comment>
<dbReference type="EMBL" id="JASJQH010007485">
    <property type="protein sequence ID" value="KAK9708430.1"/>
    <property type="molecule type" value="Genomic_DNA"/>
</dbReference>